<accession>A0A9X9S1K2</accession>
<dbReference type="GeneID" id="76834820"/>
<dbReference type="GO" id="GO:0009245">
    <property type="term" value="P:lipid A biosynthetic process"/>
    <property type="evidence" value="ECO:0007669"/>
    <property type="project" value="TreeGrafter"/>
</dbReference>
<evidence type="ECO:0000313" key="6">
    <source>
        <dbReference type="Proteomes" id="UP001163096"/>
    </source>
</evidence>
<sequence length="309" mass="33090">MKDRLRTYTPHLFASVFGLSLLMGMGGYMIYEGQSAEITVIEMEGAPNDIVFIADPHLKSGNLAFMHSVAEEINALNASVVLIGGDFITGDDDDLAYQQVWAEIDAPVYAVLGNHDYNAGVHGLNGPAKMLAMQEADLSVEGYDVSMLQDDPLIDWGLAEDVTAALEGAGVHVMKNEYELLNLGGTELMLVGVDDAWAGKSDPPEVPETDAFTIYMIHEPGARADWDADIILSGHLHGGQFSAPGLDLIKELGIVDLQGFCSGGETPCFITRGIGSSSMIEQDLRFDVPPEIVVINPSVPIDGADVVQP</sequence>
<dbReference type="SUPFAM" id="SSF56300">
    <property type="entry name" value="Metallo-dependent phosphatases"/>
    <property type="match status" value="1"/>
</dbReference>
<feature type="transmembrane region" description="Helical" evidence="3">
    <location>
        <begin position="12"/>
        <end position="31"/>
    </location>
</feature>
<dbReference type="PANTHER" id="PTHR31302:SF31">
    <property type="entry name" value="PHOSPHODIESTERASE YAEI"/>
    <property type="match status" value="1"/>
</dbReference>
<proteinExistence type="predicted"/>
<dbReference type="GO" id="GO:0046872">
    <property type="term" value="F:metal ion binding"/>
    <property type="evidence" value="ECO:0007669"/>
    <property type="project" value="UniProtKB-KW"/>
</dbReference>
<keyword evidence="3" id="KW-0812">Transmembrane</keyword>
<dbReference type="GO" id="GO:0016020">
    <property type="term" value="C:membrane"/>
    <property type="evidence" value="ECO:0007669"/>
    <property type="project" value="GOC"/>
</dbReference>
<dbReference type="PANTHER" id="PTHR31302">
    <property type="entry name" value="TRANSMEMBRANE PROTEIN WITH METALLOPHOSPHOESTERASE DOMAIN-RELATED"/>
    <property type="match status" value="1"/>
</dbReference>
<keyword evidence="6" id="KW-1185">Reference proteome</keyword>
<dbReference type="Gene3D" id="3.60.21.10">
    <property type="match status" value="1"/>
</dbReference>
<dbReference type="Proteomes" id="UP001163096">
    <property type="component" value="Chromosome"/>
</dbReference>
<dbReference type="InterPro" id="IPR051158">
    <property type="entry name" value="Metallophosphoesterase_sf"/>
</dbReference>
<evidence type="ECO:0000256" key="3">
    <source>
        <dbReference type="SAM" id="Phobius"/>
    </source>
</evidence>
<keyword evidence="1" id="KW-0479">Metal-binding</keyword>
<keyword evidence="3" id="KW-0472">Membrane</keyword>
<keyword evidence="3" id="KW-1133">Transmembrane helix</keyword>
<feature type="domain" description="Calcineurin-like phosphoesterase" evidence="4">
    <location>
        <begin position="50"/>
        <end position="238"/>
    </location>
</feature>
<reference evidence="5" key="1">
    <citation type="submission" date="2022-11" db="EMBL/GenBank/DDBJ databases">
        <title>Complete genome sequence of Methanogenium organophilum DSM 3596.</title>
        <authorList>
            <person name="Chen S.-C."/>
            <person name="Lai S.-J."/>
            <person name="You Y.-T."/>
        </authorList>
    </citation>
    <scope>NUCLEOTIDE SEQUENCE</scope>
    <source>
        <strain evidence="5">DSM 3596</strain>
    </source>
</reference>
<dbReference type="EMBL" id="CP113361">
    <property type="protein sequence ID" value="WAI00169.1"/>
    <property type="molecule type" value="Genomic_DNA"/>
</dbReference>
<dbReference type="GO" id="GO:0008758">
    <property type="term" value="F:UDP-2,3-diacylglucosamine hydrolase activity"/>
    <property type="evidence" value="ECO:0007669"/>
    <property type="project" value="TreeGrafter"/>
</dbReference>
<evidence type="ECO:0000256" key="1">
    <source>
        <dbReference type="ARBA" id="ARBA00022723"/>
    </source>
</evidence>
<dbReference type="InterPro" id="IPR004843">
    <property type="entry name" value="Calcineurin-like_PHP"/>
</dbReference>
<gene>
    <name evidence="5" type="ORF">OU421_06920</name>
</gene>
<evidence type="ECO:0000313" key="5">
    <source>
        <dbReference type="EMBL" id="WAI00169.1"/>
    </source>
</evidence>
<dbReference type="InterPro" id="IPR029052">
    <property type="entry name" value="Metallo-depent_PP-like"/>
</dbReference>
<protein>
    <submittedName>
        <fullName evidence="5">Metallophosphoesterase</fullName>
    </submittedName>
</protein>
<evidence type="ECO:0000256" key="2">
    <source>
        <dbReference type="ARBA" id="ARBA00022801"/>
    </source>
</evidence>
<dbReference type="KEGG" id="mou:OU421_06920"/>
<dbReference type="AlphaFoldDB" id="A0A9X9S1K2"/>
<dbReference type="RefSeq" id="WP_268185342.1">
    <property type="nucleotide sequence ID" value="NZ_CP113361.1"/>
</dbReference>
<organism evidence="5 6">
    <name type="scientific">Methanogenium organophilum</name>
    <dbReference type="NCBI Taxonomy" id="2199"/>
    <lineage>
        <taxon>Archaea</taxon>
        <taxon>Methanobacteriati</taxon>
        <taxon>Methanobacteriota</taxon>
        <taxon>Stenosarchaea group</taxon>
        <taxon>Methanomicrobia</taxon>
        <taxon>Methanomicrobiales</taxon>
        <taxon>Methanomicrobiaceae</taxon>
        <taxon>Methanogenium</taxon>
    </lineage>
</organism>
<keyword evidence="2" id="KW-0378">Hydrolase</keyword>
<evidence type="ECO:0000259" key="4">
    <source>
        <dbReference type="Pfam" id="PF00149"/>
    </source>
</evidence>
<dbReference type="Pfam" id="PF00149">
    <property type="entry name" value="Metallophos"/>
    <property type="match status" value="1"/>
</dbReference>
<name>A0A9X9S1K2_METOG</name>